<comment type="cofactor">
    <cofactor evidence="2">
        <name>Fe(2+)</name>
        <dbReference type="ChEBI" id="CHEBI:29033"/>
    </cofactor>
    <text evidence="2">Binds 1 Fe(2+) ion.</text>
</comment>
<keyword evidence="2" id="KW-0648">Protein biosynthesis</keyword>
<keyword evidence="5" id="KW-1185">Reference proteome</keyword>
<dbReference type="PROSITE" id="PS50943">
    <property type="entry name" value="HTH_CROC1"/>
    <property type="match status" value="1"/>
</dbReference>
<dbReference type="SMART" id="SM00530">
    <property type="entry name" value="HTH_XRE"/>
    <property type="match status" value="1"/>
</dbReference>
<dbReference type="AlphaFoldDB" id="A0A8J3VWF0"/>
<reference evidence="4" key="1">
    <citation type="submission" date="2021-01" db="EMBL/GenBank/DDBJ databases">
        <title>Whole genome shotgun sequence of Rugosimonospora africana NBRC 104875.</title>
        <authorList>
            <person name="Komaki H."/>
            <person name="Tamura T."/>
        </authorList>
    </citation>
    <scope>NUCLEOTIDE SEQUENCE</scope>
    <source>
        <strain evidence="4">NBRC 104875</strain>
    </source>
</reference>
<dbReference type="CDD" id="cd00093">
    <property type="entry name" value="HTH_XRE"/>
    <property type="match status" value="1"/>
</dbReference>
<feature type="binding site" evidence="2">
    <location>
        <position position="412"/>
    </location>
    <ligand>
        <name>Fe cation</name>
        <dbReference type="ChEBI" id="CHEBI:24875"/>
    </ligand>
</feature>
<dbReference type="PANTHER" id="PTHR10458">
    <property type="entry name" value="PEPTIDE DEFORMYLASE"/>
    <property type="match status" value="1"/>
</dbReference>
<feature type="active site" evidence="2">
    <location>
        <position position="455"/>
    </location>
</feature>
<dbReference type="InterPro" id="IPR023635">
    <property type="entry name" value="Peptide_deformylase"/>
</dbReference>
<evidence type="ECO:0000259" key="3">
    <source>
        <dbReference type="PROSITE" id="PS50943"/>
    </source>
</evidence>
<dbReference type="InterPro" id="IPR036821">
    <property type="entry name" value="Peptide_deformylase_sf"/>
</dbReference>
<comment type="similarity">
    <text evidence="1 2">Belongs to the polypeptide deformylase family.</text>
</comment>
<dbReference type="PANTHER" id="PTHR10458:SF22">
    <property type="entry name" value="PEPTIDE DEFORMYLASE"/>
    <property type="match status" value="1"/>
</dbReference>
<dbReference type="InterPro" id="IPR001387">
    <property type="entry name" value="Cro/C1-type_HTH"/>
</dbReference>
<dbReference type="GO" id="GO:0042586">
    <property type="term" value="F:peptide deformylase activity"/>
    <property type="evidence" value="ECO:0007669"/>
    <property type="project" value="UniProtKB-UniRule"/>
</dbReference>
<organism evidence="4 5">
    <name type="scientific">Rugosimonospora africana</name>
    <dbReference type="NCBI Taxonomy" id="556532"/>
    <lineage>
        <taxon>Bacteria</taxon>
        <taxon>Bacillati</taxon>
        <taxon>Actinomycetota</taxon>
        <taxon>Actinomycetes</taxon>
        <taxon>Micromonosporales</taxon>
        <taxon>Micromonosporaceae</taxon>
        <taxon>Rugosimonospora</taxon>
    </lineage>
</organism>
<keyword evidence="2" id="KW-0479">Metal-binding</keyword>
<dbReference type="SUPFAM" id="SSF56420">
    <property type="entry name" value="Peptide deformylase"/>
    <property type="match status" value="1"/>
</dbReference>
<dbReference type="EC" id="3.5.1.88" evidence="2"/>
<dbReference type="Proteomes" id="UP000642748">
    <property type="component" value="Unassembled WGS sequence"/>
</dbReference>
<dbReference type="EMBL" id="BONZ01000103">
    <property type="protein sequence ID" value="GIH20698.1"/>
    <property type="molecule type" value="Genomic_DNA"/>
</dbReference>
<evidence type="ECO:0000313" key="4">
    <source>
        <dbReference type="EMBL" id="GIH20698.1"/>
    </source>
</evidence>
<comment type="caution">
    <text evidence="4">The sequence shown here is derived from an EMBL/GenBank/DDBJ whole genome shotgun (WGS) entry which is preliminary data.</text>
</comment>
<comment type="catalytic activity">
    <reaction evidence="2">
        <text>N-terminal N-formyl-L-methionyl-[peptide] + H2O = N-terminal L-methionyl-[peptide] + formate</text>
        <dbReference type="Rhea" id="RHEA:24420"/>
        <dbReference type="Rhea" id="RHEA-COMP:10639"/>
        <dbReference type="Rhea" id="RHEA-COMP:10640"/>
        <dbReference type="ChEBI" id="CHEBI:15377"/>
        <dbReference type="ChEBI" id="CHEBI:15740"/>
        <dbReference type="ChEBI" id="CHEBI:49298"/>
        <dbReference type="ChEBI" id="CHEBI:64731"/>
        <dbReference type="EC" id="3.5.1.88"/>
    </reaction>
</comment>
<feature type="binding site" evidence="2">
    <location>
        <position position="458"/>
    </location>
    <ligand>
        <name>Fe cation</name>
        <dbReference type="ChEBI" id="CHEBI:24875"/>
    </ligand>
</feature>
<proteinExistence type="inferred from homology"/>
<dbReference type="Pfam" id="PF01327">
    <property type="entry name" value="Pep_deformylase"/>
    <property type="match status" value="1"/>
</dbReference>
<sequence>MAFHAVRSSSFVVALKHWRDVRGYSPDRLAALVGCEPAYVHHLESGHAIPSHDLVVRVDEVLQAGGAVVESAVQWSGGIDTAPASSEEREAEVAGILVRHDHTFLEFDGETYRIRHSRRIVNTGSRSVSSYIVRISVDRYPGNPERSRSHHQRHPLEMAELGFAPTCNSRSITWDLIYDGAAYKEIRLHLADEVGGPLIGPGGEADLEFGYEISSEIWGKWLQRVVRSPTLVMAVTISFSVGLRMVMSGYQLTGTAAALPVSALECVRHRGSDIYTWSTLRADQDSVFRFEWRPDKAVADSDEYAVPLTARRTMLAAGIVQSDNMLLRERSTIFDLPTELERCREVLCLTSRALDRLARVHRFGKGQGIAAVQIGITRAAVLIRLDSGRDLFLVNPRIVEASVETDVQFEGCLSFFDVRGRVARPRSVKVEYQDLAGNREIRVFHDGAARMVAHEVDHLDGILYTDRMSERERLVPLSEYGGIGKDWSYPQGHR</sequence>
<evidence type="ECO:0000313" key="5">
    <source>
        <dbReference type="Proteomes" id="UP000642748"/>
    </source>
</evidence>
<dbReference type="RefSeq" id="WP_203924118.1">
    <property type="nucleotide sequence ID" value="NZ_BONZ01000103.1"/>
</dbReference>
<dbReference type="Gene3D" id="3.90.45.10">
    <property type="entry name" value="Peptide deformylase"/>
    <property type="match status" value="1"/>
</dbReference>
<dbReference type="GO" id="GO:0006412">
    <property type="term" value="P:translation"/>
    <property type="evidence" value="ECO:0007669"/>
    <property type="project" value="UniProtKB-UniRule"/>
</dbReference>
<dbReference type="HAMAP" id="MF_00163">
    <property type="entry name" value="Pep_deformylase"/>
    <property type="match status" value="1"/>
</dbReference>
<keyword evidence="2" id="KW-0378">Hydrolase</keyword>
<evidence type="ECO:0000256" key="2">
    <source>
        <dbReference type="HAMAP-Rule" id="MF_00163"/>
    </source>
</evidence>
<gene>
    <name evidence="2" type="primary">def</name>
    <name evidence="4" type="ORF">Raf01_88700</name>
</gene>
<protein>
    <recommendedName>
        <fullName evidence="2">Peptide deformylase</fullName>
        <shortName evidence="2">PDF</shortName>
        <ecNumber evidence="2">3.5.1.88</ecNumber>
    </recommendedName>
    <alternativeName>
        <fullName evidence="2">Polypeptide deformylase</fullName>
    </alternativeName>
</protein>
<dbReference type="SUPFAM" id="SSF47413">
    <property type="entry name" value="lambda repressor-like DNA-binding domains"/>
    <property type="match status" value="1"/>
</dbReference>
<dbReference type="GO" id="GO:0003677">
    <property type="term" value="F:DNA binding"/>
    <property type="evidence" value="ECO:0007669"/>
    <property type="project" value="InterPro"/>
</dbReference>
<accession>A0A8J3VWF0</accession>
<comment type="function">
    <text evidence="2">Removes the formyl group from the N-terminal Met of newly synthesized proteins. Requires at least a dipeptide for an efficient rate of reaction. N-terminal L-methionine is a prerequisite for activity but the enzyme has broad specificity at other positions.</text>
</comment>
<evidence type="ECO:0000256" key="1">
    <source>
        <dbReference type="ARBA" id="ARBA00010759"/>
    </source>
</evidence>
<dbReference type="Pfam" id="PF13560">
    <property type="entry name" value="HTH_31"/>
    <property type="match status" value="1"/>
</dbReference>
<feature type="domain" description="HTH cro/C1-type" evidence="3">
    <location>
        <begin position="15"/>
        <end position="63"/>
    </location>
</feature>
<keyword evidence="2" id="KW-0408">Iron</keyword>
<name>A0A8J3VWF0_9ACTN</name>
<feature type="binding site" evidence="2">
    <location>
        <position position="454"/>
    </location>
    <ligand>
        <name>Fe cation</name>
        <dbReference type="ChEBI" id="CHEBI:24875"/>
    </ligand>
</feature>
<dbReference type="GO" id="GO:0046872">
    <property type="term" value="F:metal ion binding"/>
    <property type="evidence" value="ECO:0007669"/>
    <property type="project" value="UniProtKB-KW"/>
</dbReference>
<dbReference type="InterPro" id="IPR010982">
    <property type="entry name" value="Lambda_DNA-bd_dom_sf"/>
</dbReference>
<dbReference type="PRINTS" id="PR01576">
    <property type="entry name" value="PDEFORMYLASE"/>
</dbReference>